<accession>A0ABT9TKY8</accession>
<comment type="caution">
    <text evidence="1">The sequence shown here is derived from an EMBL/GenBank/DDBJ whole genome shotgun (WGS) entry which is preliminary data.</text>
</comment>
<gene>
    <name evidence="1" type="ORF">J2T10_001965</name>
</gene>
<name>A0ABT9TKY8_PAENI</name>
<dbReference type="Proteomes" id="UP001244563">
    <property type="component" value="Unassembled WGS sequence"/>
</dbReference>
<evidence type="ECO:0000313" key="2">
    <source>
        <dbReference type="Proteomes" id="UP001244563"/>
    </source>
</evidence>
<sequence>MTDQPVTVNSVDELYALPAGFILRSSDERHQPDYWLTRGDLTGDCISAGDYSGPLCEVSLPAIVLQPQR</sequence>
<organism evidence="1 2">
    <name type="scientific">Paenarthrobacter nicotinovorans</name>
    <name type="common">Arthrobacter nicotinovorans</name>
    <dbReference type="NCBI Taxonomy" id="29320"/>
    <lineage>
        <taxon>Bacteria</taxon>
        <taxon>Bacillati</taxon>
        <taxon>Actinomycetota</taxon>
        <taxon>Actinomycetes</taxon>
        <taxon>Micrococcales</taxon>
        <taxon>Micrococcaceae</taxon>
        <taxon>Paenarthrobacter</taxon>
    </lineage>
</organism>
<dbReference type="EMBL" id="JAUSSW010000004">
    <property type="protein sequence ID" value="MDQ0102319.1"/>
    <property type="molecule type" value="Genomic_DNA"/>
</dbReference>
<evidence type="ECO:0000313" key="1">
    <source>
        <dbReference type="EMBL" id="MDQ0102319.1"/>
    </source>
</evidence>
<proteinExistence type="predicted"/>
<reference evidence="1 2" key="1">
    <citation type="submission" date="2023-07" db="EMBL/GenBank/DDBJ databases">
        <title>Sorghum-associated microbial communities from plants grown in Nebraska, USA.</title>
        <authorList>
            <person name="Schachtman D."/>
        </authorList>
    </citation>
    <scope>NUCLEOTIDE SEQUENCE [LARGE SCALE GENOMIC DNA]</scope>
    <source>
        <strain evidence="1 2">CC523</strain>
    </source>
</reference>
<protein>
    <submittedName>
        <fullName evidence="1">Uncharacterized protein</fullName>
    </submittedName>
</protein>
<keyword evidence="2" id="KW-1185">Reference proteome</keyword>